<dbReference type="InterPro" id="IPR016032">
    <property type="entry name" value="Sig_transdc_resp-reg_C-effctor"/>
</dbReference>
<sequence length="307" mass="33549">MPHASSLLEQSRVTVGLHFCEQGKLEVVAIHPALHGFTDWFARANGSATDRSFEARLFDLNRLNPQPSISAGALDTRCVNRARLHAHPQPAATSAATSTDFMPETPLVLIVDDDVFMRSLLCRVLVAAGMSVASFGSAAELLREGDLKTASVLLLDLRMPEMSGMELHQLLQRRGVNLPVLFISGEADLATAVTAMRNGAADFIEKPFQGALLVESVRRAVARHADRTTPPKPVADPHFLACLEALTSREREVFDLLVTGMSSKLIARELGGSFRTIESHRAQVMRKMTARHLPDLVRMSIESVAPR</sequence>
<dbReference type="SMART" id="SM00448">
    <property type="entry name" value="REC"/>
    <property type="match status" value="1"/>
</dbReference>
<dbReference type="Gene3D" id="1.10.10.10">
    <property type="entry name" value="Winged helix-like DNA-binding domain superfamily/Winged helix DNA-binding domain"/>
    <property type="match status" value="1"/>
</dbReference>
<name>A0ABU1WR03_9BURK</name>
<dbReference type="Pfam" id="PF00196">
    <property type="entry name" value="GerE"/>
    <property type="match status" value="1"/>
</dbReference>
<evidence type="ECO:0000256" key="4">
    <source>
        <dbReference type="PROSITE-ProRule" id="PRU00169"/>
    </source>
</evidence>
<organism evidence="7 8">
    <name type="scientific">Hydrogenophaga palleronii</name>
    <dbReference type="NCBI Taxonomy" id="65655"/>
    <lineage>
        <taxon>Bacteria</taxon>
        <taxon>Pseudomonadati</taxon>
        <taxon>Pseudomonadota</taxon>
        <taxon>Betaproteobacteria</taxon>
        <taxon>Burkholderiales</taxon>
        <taxon>Comamonadaceae</taxon>
        <taxon>Hydrogenophaga</taxon>
    </lineage>
</organism>
<gene>
    <name evidence="7" type="ORF">J2W49_003455</name>
</gene>
<evidence type="ECO:0000256" key="1">
    <source>
        <dbReference type="ARBA" id="ARBA00023015"/>
    </source>
</evidence>
<dbReference type="SMART" id="SM00421">
    <property type="entry name" value="HTH_LUXR"/>
    <property type="match status" value="1"/>
</dbReference>
<dbReference type="PANTHER" id="PTHR44688:SF16">
    <property type="entry name" value="DNA-BINDING TRANSCRIPTIONAL ACTIVATOR DEVR_DOSR"/>
    <property type="match status" value="1"/>
</dbReference>
<proteinExistence type="predicted"/>
<dbReference type="SUPFAM" id="SSF46894">
    <property type="entry name" value="C-terminal effector domain of the bipartite response regulators"/>
    <property type="match status" value="1"/>
</dbReference>
<dbReference type="PROSITE" id="PS50043">
    <property type="entry name" value="HTH_LUXR_2"/>
    <property type="match status" value="1"/>
</dbReference>
<evidence type="ECO:0000256" key="2">
    <source>
        <dbReference type="ARBA" id="ARBA00023125"/>
    </source>
</evidence>
<dbReference type="Proteomes" id="UP001265700">
    <property type="component" value="Unassembled WGS sequence"/>
</dbReference>
<accession>A0ABU1WR03</accession>
<dbReference type="InterPro" id="IPR000792">
    <property type="entry name" value="Tscrpt_reg_LuxR_C"/>
</dbReference>
<dbReference type="CDD" id="cd06170">
    <property type="entry name" value="LuxR_C_like"/>
    <property type="match status" value="1"/>
</dbReference>
<dbReference type="RefSeq" id="WP_310318933.1">
    <property type="nucleotide sequence ID" value="NZ_JAVDWU010000007.1"/>
</dbReference>
<keyword evidence="2" id="KW-0238">DNA-binding</keyword>
<dbReference type="PRINTS" id="PR00038">
    <property type="entry name" value="HTHLUXR"/>
</dbReference>
<evidence type="ECO:0000259" key="6">
    <source>
        <dbReference type="PROSITE" id="PS50110"/>
    </source>
</evidence>
<dbReference type="Pfam" id="PF00072">
    <property type="entry name" value="Response_reg"/>
    <property type="match status" value="1"/>
</dbReference>
<dbReference type="InterPro" id="IPR036388">
    <property type="entry name" value="WH-like_DNA-bd_sf"/>
</dbReference>
<reference evidence="7 8" key="1">
    <citation type="submission" date="2023-07" db="EMBL/GenBank/DDBJ databases">
        <title>Sorghum-associated microbial communities from plants grown in Nebraska, USA.</title>
        <authorList>
            <person name="Schachtman D."/>
        </authorList>
    </citation>
    <scope>NUCLEOTIDE SEQUENCE [LARGE SCALE GENOMIC DNA]</scope>
    <source>
        <strain evidence="7 8">4249</strain>
    </source>
</reference>
<dbReference type="Gene3D" id="3.40.50.2300">
    <property type="match status" value="1"/>
</dbReference>
<dbReference type="PANTHER" id="PTHR44688">
    <property type="entry name" value="DNA-BINDING TRANSCRIPTIONAL ACTIVATOR DEVR_DOSR"/>
    <property type="match status" value="1"/>
</dbReference>
<feature type="domain" description="Response regulatory" evidence="6">
    <location>
        <begin position="107"/>
        <end position="221"/>
    </location>
</feature>
<feature type="domain" description="HTH luxR-type" evidence="5">
    <location>
        <begin position="239"/>
        <end position="304"/>
    </location>
</feature>
<dbReference type="SUPFAM" id="SSF52172">
    <property type="entry name" value="CheY-like"/>
    <property type="match status" value="1"/>
</dbReference>
<evidence type="ECO:0000259" key="5">
    <source>
        <dbReference type="PROSITE" id="PS50043"/>
    </source>
</evidence>
<keyword evidence="8" id="KW-1185">Reference proteome</keyword>
<dbReference type="EMBL" id="JAVDWU010000007">
    <property type="protein sequence ID" value="MDR7151479.1"/>
    <property type="molecule type" value="Genomic_DNA"/>
</dbReference>
<keyword evidence="4" id="KW-0597">Phosphoprotein</keyword>
<feature type="modified residue" description="4-aspartylphosphate" evidence="4">
    <location>
        <position position="156"/>
    </location>
</feature>
<dbReference type="InterPro" id="IPR011006">
    <property type="entry name" value="CheY-like_superfamily"/>
</dbReference>
<evidence type="ECO:0000313" key="8">
    <source>
        <dbReference type="Proteomes" id="UP001265700"/>
    </source>
</evidence>
<evidence type="ECO:0000313" key="7">
    <source>
        <dbReference type="EMBL" id="MDR7151479.1"/>
    </source>
</evidence>
<evidence type="ECO:0000256" key="3">
    <source>
        <dbReference type="ARBA" id="ARBA00023163"/>
    </source>
</evidence>
<comment type="caution">
    <text evidence="7">The sequence shown here is derived from an EMBL/GenBank/DDBJ whole genome shotgun (WGS) entry which is preliminary data.</text>
</comment>
<dbReference type="PROSITE" id="PS50110">
    <property type="entry name" value="RESPONSE_REGULATORY"/>
    <property type="match status" value="1"/>
</dbReference>
<keyword evidence="1" id="KW-0805">Transcription regulation</keyword>
<dbReference type="InterPro" id="IPR001789">
    <property type="entry name" value="Sig_transdc_resp-reg_receiver"/>
</dbReference>
<protein>
    <submittedName>
        <fullName evidence="7">FixJ family two-component response regulator</fullName>
    </submittedName>
</protein>
<keyword evidence="3" id="KW-0804">Transcription</keyword>